<dbReference type="InterPro" id="IPR027268">
    <property type="entry name" value="Peptidase_M4/M1_CTD_sf"/>
</dbReference>
<dbReference type="PANTHER" id="PTHR33478:SF1">
    <property type="entry name" value="EXTRACELLULAR METALLOPROTEINASE MEP"/>
    <property type="match status" value="1"/>
</dbReference>
<feature type="domain" description="FTP" evidence="14">
    <location>
        <begin position="97"/>
        <end position="142"/>
    </location>
</feature>
<dbReference type="OrthoDB" id="3227768at2759"/>
<comment type="subcellular location">
    <subcellularLocation>
        <location evidence="1 13">Secreted</location>
    </subcellularLocation>
</comment>
<dbReference type="InterPro" id="IPR001842">
    <property type="entry name" value="Peptidase_M36"/>
</dbReference>
<dbReference type="EMBL" id="JANBUO010002146">
    <property type="protein sequence ID" value="KAJ2795586.1"/>
    <property type="molecule type" value="Genomic_DNA"/>
</dbReference>
<keyword evidence="16" id="KW-1185">Reference proteome</keyword>
<evidence type="ECO:0000256" key="9">
    <source>
        <dbReference type="ARBA" id="ARBA00023049"/>
    </source>
</evidence>
<keyword evidence="10 13" id="KW-0865">Zymogen</keyword>
<evidence type="ECO:0000256" key="2">
    <source>
        <dbReference type="ARBA" id="ARBA00006006"/>
    </source>
</evidence>
<evidence type="ECO:0000313" key="15">
    <source>
        <dbReference type="EMBL" id="KAJ2795586.1"/>
    </source>
</evidence>
<dbReference type="GO" id="GO:0005615">
    <property type="term" value="C:extracellular space"/>
    <property type="evidence" value="ECO:0007669"/>
    <property type="project" value="InterPro"/>
</dbReference>
<name>A0A9W8LP89_9FUNG</name>
<gene>
    <name evidence="15" type="ORF">H4R20_005830</name>
</gene>
<comment type="cofactor">
    <cofactor evidence="12">
        <name>Zn(2+)</name>
        <dbReference type="ChEBI" id="CHEBI:29105"/>
    </cofactor>
    <text evidence="12">Binds 1 zinc ion per subunit.</text>
</comment>
<dbReference type="SUPFAM" id="SSF55486">
    <property type="entry name" value="Metalloproteases ('zincins'), catalytic domain"/>
    <property type="match status" value="1"/>
</dbReference>
<dbReference type="Proteomes" id="UP001140094">
    <property type="component" value="Unassembled WGS sequence"/>
</dbReference>
<dbReference type="GO" id="GO:0004222">
    <property type="term" value="F:metalloendopeptidase activity"/>
    <property type="evidence" value="ECO:0007669"/>
    <property type="project" value="InterPro"/>
</dbReference>
<keyword evidence="9 13" id="KW-0482">Metalloprotease</keyword>
<dbReference type="InterPro" id="IPR011096">
    <property type="entry name" value="FTP_domain"/>
</dbReference>
<keyword evidence="3 13" id="KW-0964">Secreted</keyword>
<comment type="similarity">
    <text evidence="2 13">Belongs to the peptidase M36 family.</text>
</comment>
<comment type="caution">
    <text evidence="15">The sequence shown here is derived from an EMBL/GenBank/DDBJ whole genome shotgun (WGS) entry which is preliminary data.</text>
</comment>
<evidence type="ECO:0000256" key="5">
    <source>
        <dbReference type="ARBA" id="ARBA00022723"/>
    </source>
</evidence>
<protein>
    <recommendedName>
        <fullName evidence="13">Extracellular metalloproteinase</fullName>
        <ecNumber evidence="13">3.4.24.-</ecNumber>
    </recommendedName>
    <alternativeName>
        <fullName evidence="13">Fungalysin</fullName>
    </alternativeName>
</protein>
<evidence type="ECO:0000256" key="3">
    <source>
        <dbReference type="ARBA" id="ARBA00022525"/>
    </source>
</evidence>
<keyword evidence="7 13" id="KW-0378">Hydrolase</keyword>
<evidence type="ECO:0000256" key="8">
    <source>
        <dbReference type="ARBA" id="ARBA00022833"/>
    </source>
</evidence>
<evidence type="ECO:0000256" key="12">
    <source>
        <dbReference type="PIRSR" id="PIRSR601842-2"/>
    </source>
</evidence>
<dbReference type="PANTHER" id="PTHR33478">
    <property type="entry name" value="EXTRACELLULAR METALLOPROTEINASE MEP"/>
    <property type="match status" value="1"/>
</dbReference>
<sequence length="655" mass="70692">MKTISLLGFVAASVVASAAPSGINNSAATAIKPFRPILKHRESFLVHEEPIALQIQASQLSLSDSALVGTMVSDELKDIGAAVLNFLGAQYKVPTSNMRVTNAYTDSASGITHVYVVQTVNGVDITNAVANINVSKDKKVISSSQCLVAEAVLTSVTKESPLMQDESDLDQAKQALALLASHLGVPLDKTATGAVAAAVVTSETSGQTYVSLETVPDSIAISGTATASRAYVQQEDGSLVSTWRVNVEQQDHWWNANIDVAGGKVISLVDWYANSESYYVYPKNINSPDEGTRKMVVDPANTDASPKGWVTEGSTYGNNVWAQSNPTGGNNWQNNHRPKAQSGNVFNYTLDLSAQPPKYVDAAITQLFYTNNLMHDLSYIYGFDEAAGNFQDVNYSGKGADGDAVIANAQDGSGTNNANFATPPDGQRPRMRMYVWTITNPRRDGDLEQDIVAHEYTHGISNRLTGGPANSDCLDYGESGGMGEGWSDAVANIMRLKSTDTHSTDLLLGDYVYTKTIRNYAYSTNMRTNPSTYKYLDRSDYQEVHSIGEVWAEMLYEVMWALIDKNGFSEDLFAHDLSKGNALMLQLLLDGMKLQPCTPSFIDARNAIIQAEKNLTGGKNACTIWGAFAKRGLGAKASGSDGKTHYEDYSVPGGC</sequence>
<feature type="binding site" evidence="12">
    <location>
        <position position="458"/>
    </location>
    <ligand>
        <name>Zn(2+)</name>
        <dbReference type="ChEBI" id="CHEBI:29105"/>
        <note>catalytic</note>
    </ligand>
</feature>
<proteinExistence type="inferred from homology"/>
<organism evidence="15 16">
    <name type="scientific">Coemansia guatemalensis</name>
    <dbReference type="NCBI Taxonomy" id="2761395"/>
    <lineage>
        <taxon>Eukaryota</taxon>
        <taxon>Fungi</taxon>
        <taxon>Fungi incertae sedis</taxon>
        <taxon>Zoopagomycota</taxon>
        <taxon>Kickxellomycotina</taxon>
        <taxon>Kickxellomycetes</taxon>
        <taxon>Kickxellales</taxon>
        <taxon>Kickxellaceae</taxon>
        <taxon>Coemansia</taxon>
    </lineage>
</organism>
<dbReference type="Pfam" id="PF02128">
    <property type="entry name" value="Peptidase_M36"/>
    <property type="match status" value="1"/>
</dbReference>
<reference evidence="15" key="1">
    <citation type="submission" date="2022-07" db="EMBL/GenBank/DDBJ databases">
        <title>Phylogenomic reconstructions and comparative analyses of Kickxellomycotina fungi.</title>
        <authorList>
            <person name="Reynolds N.K."/>
            <person name="Stajich J.E."/>
            <person name="Barry K."/>
            <person name="Grigoriev I.V."/>
            <person name="Crous P."/>
            <person name="Smith M.E."/>
        </authorList>
    </citation>
    <scope>NUCLEOTIDE SEQUENCE</scope>
    <source>
        <strain evidence="15">NRRL 1565</strain>
    </source>
</reference>
<accession>A0A9W8LP89</accession>
<dbReference type="Gene3D" id="1.10.390.10">
    <property type="entry name" value="Neutral Protease Domain 2"/>
    <property type="match status" value="1"/>
</dbReference>
<dbReference type="PRINTS" id="PR00999">
    <property type="entry name" value="FUNGALYSIN"/>
</dbReference>
<dbReference type="GO" id="GO:0008270">
    <property type="term" value="F:zinc ion binding"/>
    <property type="evidence" value="ECO:0007669"/>
    <property type="project" value="InterPro"/>
</dbReference>
<dbReference type="GO" id="GO:0006508">
    <property type="term" value="P:proteolysis"/>
    <property type="evidence" value="ECO:0007669"/>
    <property type="project" value="UniProtKB-KW"/>
</dbReference>
<feature type="binding site" evidence="12">
    <location>
        <position position="484"/>
    </location>
    <ligand>
        <name>Zn(2+)</name>
        <dbReference type="ChEBI" id="CHEBI:29105"/>
        <note>catalytic</note>
    </ligand>
</feature>
<evidence type="ECO:0000313" key="16">
    <source>
        <dbReference type="Proteomes" id="UP001140094"/>
    </source>
</evidence>
<evidence type="ECO:0000259" key="14">
    <source>
        <dbReference type="Pfam" id="PF07504"/>
    </source>
</evidence>
<evidence type="ECO:0000256" key="7">
    <source>
        <dbReference type="ARBA" id="ARBA00022801"/>
    </source>
</evidence>
<dbReference type="AlphaFoldDB" id="A0A9W8LP89"/>
<feature type="signal peptide" evidence="13">
    <location>
        <begin position="1"/>
        <end position="18"/>
    </location>
</feature>
<feature type="binding site" evidence="12">
    <location>
        <position position="454"/>
    </location>
    <ligand>
        <name>Zn(2+)</name>
        <dbReference type="ChEBI" id="CHEBI:29105"/>
        <note>catalytic</note>
    </ligand>
</feature>
<evidence type="ECO:0000256" key="10">
    <source>
        <dbReference type="ARBA" id="ARBA00023145"/>
    </source>
</evidence>
<evidence type="ECO:0000256" key="6">
    <source>
        <dbReference type="ARBA" id="ARBA00022729"/>
    </source>
</evidence>
<feature type="chain" id="PRO_5041013596" description="Extracellular metalloproteinase" evidence="13">
    <location>
        <begin position="19"/>
        <end position="655"/>
    </location>
</feature>
<evidence type="ECO:0000256" key="11">
    <source>
        <dbReference type="PIRSR" id="PIRSR601842-1"/>
    </source>
</evidence>
<feature type="active site" evidence="11">
    <location>
        <position position="455"/>
    </location>
</feature>
<keyword evidence="8 12" id="KW-0862">Zinc</keyword>
<dbReference type="Pfam" id="PF07504">
    <property type="entry name" value="FTP"/>
    <property type="match status" value="1"/>
</dbReference>
<keyword evidence="4 13" id="KW-0645">Protease</keyword>
<dbReference type="InterPro" id="IPR050371">
    <property type="entry name" value="Fungal_virulence_M36"/>
</dbReference>
<evidence type="ECO:0000256" key="13">
    <source>
        <dbReference type="RuleBase" id="RU364017"/>
    </source>
</evidence>
<keyword evidence="5 12" id="KW-0479">Metal-binding</keyword>
<evidence type="ECO:0000256" key="1">
    <source>
        <dbReference type="ARBA" id="ARBA00004613"/>
    </source>
</evidence>
<dbReference type="EC" id="3.4.24.-" evidence="13"/>
<keyword evidence="6 13" id="KW-0732">Signal</keyword>
<evidence type="ECO:0000256" key="4">
    <source>
        <dbReference type="ARBA" id="ARBA00022670"/>
    </source>
</evidence>
<dbReference type="Gene3D" id="3.10.170.10">
    <property type="match status" value="1"/>
</dbReference>
<dbReference type="CDD" id="cd09596">
    <property type="entry name" value="M36"/>
    <property type="match status" value="1"/>
</dbReference>